<organism evidence="6 7">
    <name type="scientific">Dyella japonica</name>
    <dbReference type="NCBI Taxonomy" id="231455"/>
    <lineage>
        <taxon>Bacteria</taxon>
        <taxon>Pseudomonadati</taxon>
        <taxon>Pseudomonadota</taxon>
        <taxon>Gammaproteobacteria</taxon>
        <taxon>Lysobacterales</taxon>
        <taxon>Rhodanobacteraceae</taxon>
        <taxon>Dyella</taxon>
    </lineage>
</organism>
<comment type="caution">
    <text evidence="6">The sequence shown here is derived from an EMBL/GenBank/DDBJ whole genome shotgun (WGS) entry which is preliminary data.</text>
</comment>
<keyword evidence="7" id="KW-1185">Reference proteome</keyword>
<dbReference type="SMART" id="SM00267">
    <property type="entry name" value="GGDEF"/>
    <property type="match status" value="1"/>
</dbReference>
<feature type="region of interest" description="Disordered" evidence="2">
    <location>
        <begin position="592"/>
        <end position="613"/>
    </location>
</feature>
<evidence type="ECO:0000256" key="1">
    <source>
        <dbReference type="ARBA" id="ARBA00012528"/>
    </source>
</evidence>
<dbReference type="Gene3D" id="3.30.70.270">
    <property type="match status" value="1"/>
</dbReference>
<gene>
    <name evidence="6" type="ORF">ABIC75_003276</name>
</gene>
<feature type="signal peptide" evidence="4">
    <location>
        <begin position="1"/>
        <end position="27"/>
    </location>
</feature>
<keyword evidence="3" id="KW-0472">Membrane</keyword>
<dbReference type="InterPro" id="IPR029787">
    <property type="entry name" value="Nucleotide_cyclase"/>
</dbReference>
<dbReference type="PROSITE" id="PS50887">
    <property type="entry name" value="GGDEF"/>
    <property type="match status" value="1"/>
</dbReference>
<evidence type="ECO:0000256" key="3">
    <source>
        <dbReference type="SAM" id="Phobius"/>
    </source>
</evidence>
<evidence type="ECO:0000256" key="4">
    <source>
        <dbReference type="SAM" id="SignalP"/>
    </source>
</evidence>
<proteinExistence type="predicted"/>
<dbReference type="Gene3D" id="1.25.40.10">
    <property type="entry name" value="Tetratricopeptide repeat domain"/>
    <property type="match status" value="1"/>
</dbReference>
<evidence type="ECO:0000313" key="6">
    <source>
        <dbReference type="EMBL" id="MET3653539.1"/>
    </source>
</evidence>
<protein>
    <recommendedName>
        <fullName evidence="1">diguanylate cyclase</fullName>
        <ecNumber evidence="1">2.7.7.65</ecNumber>
    </recommendedName>
</protein>
<reference evidence="6 7" key="1">
    <citation type="submission" date="2024-06" db="EMBL/GenBank/DDBJ databases">
        <title>Sorghum-associated microbial communities from plants grown in Nebraska, USA.</title>
        <authorList>
            <person name="Schachtman D."/>
        </authorList>
    </citation>
    <scope>NUCLEOTIDE SEQUENCE [LARGE SCALE GENOMIC DNA]</scope>
    <source>
        <strain evidence="6 7">1073</strain>
    </source>
</reference>
<dbReference type="PANTHER" id="PTHR45138">
    <property type="entry name" value="REGULATORY COMPONENTS OF SENSORY TRANSDUCTION SYSTEM"/>
    <property type="match status" value="1"/>
</dbReference>
<evidence type="ECO:0000313" key="7">
    <source>
        <dbReference type="Proteomes" id="UP001549184"/>
    </source>
</evidence>
<dbReference type="EC" id="2.7.7.65" evidence="1"/>
<sequence>MFRAGHFSRAIILTALLAGWQVGAAIAAVPTPAEDSVQMLERADKLKTADHGEFLRLLSQLDQRATELSPGQQWHLRYLDAWQSAFDGRYDLARPQLHDIITRSGDPTLQVRALATLVNILGFGQHYEEAFTQLSTLVDLLPSAKSAEARYQALGETAQFLAAAGQYELASDYAQRILDDPELRDRACQGMAFKLRVLFRAGKVRGTDPEYDRGIDTCIKAKQALYANSLRNDQAKYAIEQGRPKDAILLLQAHYDEFVSYHYRVLMNAVNVTLAQAYLQLGDLVAARKYASEAVTEAVKDKFSDSLGPAYQVLYQVEDKLGNTRAALDFHKQYMEADKGYLNDVSARAIAYQTVKQQLLANKMEVDSLNKQNEILQLQRELDHKDMETSRLYIALLITIVASIAFWLLRIKRSQMRFKRLATRDSLTGIHSRQHFVDETELALRAAAKATRAACLVLVDLDHFKEVNDTHGHVIGDLVLKRAVAACQHHLHRRDIFGRLGGEEFAIYLPDCSAIRARERAERIRQAIAATPLWGETRLVVITASFGVASTDRSGYDLRQMMIDADNGLFQAKRDGRNRVVYSEPADFIAPAAAPATPAGPEPPMEHAVGVPN</sequence>
<dbReference type="SUPFAM" id="SSF48452">
    <property type="entry name" value="TPR-like"/>
    <property type="match status" value="1"/>
</dbReference>
<dbReference type="SUPFAM" id="SSF55073">
    <property type="entry name" value="Nucleotide cyclase"/>
    <property type="match status" value="1"/>
</dbReference>
<keyword evidence="4" id="KW-0732">Signal</keyword>
<dbReference type="Pfam" id="PF00990">
    <property type="entry name" value="GGDEF"/>
    <property type="match status" value="1"/>
</dbReference>
<dbReference type="RefSeq" id="WP_354014928.1">
    <property type="nucleotide sequence ID" value="NZ_JBEPMU010000005.1"/>
</dbReference>
<dbReference type="Proteomes" id="UP001549184">
    <property type="component" value="Unassembled WGS sequence"/>
</dbReference>
<evidence type="ECO:0000256" key="2">
    <source>
        <dbReference type="SAM" id="MobiDB-lite"/>
    </source>
</evidence>
<dbReference type="InterPro" id="IPR011990">
    <property type="entry name" value="TPR-like_helical_dom_sf"/>
</dbReference>
<accession>A0ABV2K097</accession>
<feature type="chain" id="PRO_5046160996" description="diguanylate cyclase" evidence="4">
    <location>
        <begin position="28"/>
        <end position="613"/>
    </location>
</feature>
<keyword evidence="3" id="KW-0812">Transmembrane</keyword>
<dbReference type="InterPro" id="IPR043128">
    <property type="entry name" value="Rev_trsase/Diguanyl_cyclase"/>
</dbReference>
<dbReference type="PANTHER" id="PTHR45138:SF26">
    <property type="entry name" value="DIGUANYLATE CYCLASE"/>
    <property type="match status" value="1"/>
</dbReference>
<feature type="domain" description="GGDEF" evidence="5">
    <location>
        <begin position="452"/>
        <end position="585"/>
    </location>
</feature>
<dbReference type="EMBL" id="JBEPMU010000005">
    <property type="protein sequence ID" value="MET3653539.1"/>
    <property type="molecule type" value="Genomic_DNA"/>
</dbReference>
<dbReference type="CDD" id="cd01949">
    <property type="entry name" value="GGDEF"/>
    <property type="match status" value="1"/>
</dbReference>
<keyword evidence="3" id="KW-1133">Transmembrane helix</keyword>
<dbReference type="InterPro" id="IPR000160">
    <property type="entry name" value="GGDEF_dom"/>
</dbReference>
<evidence type="ECO:0000259" key="5">
    <source>
        <dbReference type="PROSITE" id="PS50887"/>
    </source>
</evidence>
<dbReference type="InterPro" id="IPR050469">
    <property type="entry name" value="Diguanylate_Cyclase"/>
</dbReference>
<feature type="transmembrane region" description="Helical" evidence="3">
    <location>
        <begin position="392"/>
        <end position="411"/>
    </location>
</feature>
<name>A0ABV2K097_9GAMM</name>
<dbReference type="NCBIfam" id="TIGR00254">
    <property type="entry name" value="GGDEF"/>
    <property type="match status" value="1"/>
</dbReference>